<keyword evidence="4" id="KW-1185">Reference proteome</keyword>
<dbReference type="EMBL" id="FQXB01000001">
    <property type="protein sequence ID" value="SHG85245.1"/>
    <property type="molecule type" value="Genomic_DNA"/>
</dbReference>
<gene>
    <name evidence="3" type="ORF">SAMN05444003_1219</name>
</gene>
<evidence type="ECO:0000313" key="4">
    <source>
        <dbReference type="Proteomes" id="UP000184074"/>
    </source>
</evidence>
<evidence type="ECO:0000256" key="2">
    <source>
        <dbReference type="SAM" id="SignalP"/>
    </source>
</evidence>
<protein>
    <submittedName>
        <fullName evidence="3">Uncharacterized protein</fullName>
    </submittedName>
</protein>
<accession>A0A1M5N716</accession>
<dbReference type="AlphaFoldDB" id="A0A1M5N716"/>
<reference evidence="3 4" key="1">
    <citation type="submission" date="2016-11" db="EMBL/GenBank/DDBJ databases">
        <authorList>
            <person name="Jaros S."/>
            <person name="Januszkiewicz K."/>
            <person name="Wedrychowicz H."/>
        </authorList>
    </citation>
    <scope>NUCLEOTIDE SEQUENCE [LARGE SCALE GENOMIC DNA]</scope>
    <source>
        <strain evidence="3 4">DSM 28715</strain>
    </source>
</reference>
<organism evidence="3 4">
    <name type="scientific">Cognatiyoonia sediminum</name>
    <dbReference type="NCBI Taxonomy" id="1508389"/>
    <lineage>
        <taxon>Bacteria</taxon>
        <taxon>Pseudomonadati</taxon>
        <taxon>Pseudomonadota</taxon>
        <taxon>Alphaproteobacteria</taxon>
        <taxon>Rhodobacterales</taxon>
        <taxon>Paracoccaceae</taxon>
        <taxon>Cognatiyoonia</taxon>
    </lineage>
</organism>
<evidence type="ECO:0000313" key="3">
    <source>
        <dbReference type="EMBL" id="SHG85245.1"/>
    </source>
</evidence>
<name>A0A1M5N716_9RHOB</name>
<feature type="signal peptide" evidence="2">
    <location>
        <begin position="1"/>
        <end position="26"/>
    </location>
</feature>
<keyword evidence="2" id="KW-0732">Signal</keyword>
<sequence>MATGTKAFVVAALMALVAVSASQGQARNTPTAEQGEGASAH</sequence>
<feature type="compositionally biased region" description="Polar residues" evidence="1">
    <location>
        <begin position="23"/>
        <end position="32"/>
    </location>
</feature>
<evidence type="ECO:0000256" key="1">
    <source>
        <dbReference type="SAM" id="MobiDB-lite"/>
    </source>
</evidence>
<feature type="chain" id="PRO_5009912520" evidence="2">
    <location>
        <begin position="27"/>
        <end position="41"/>
    </location>
</feature>
<dbReference type="Proteomes" id="UP000184074">
    <property type="component" value="Unassembled WGS sequence"/>
</dbReference>
<dbReference type="RefSeq" id="WP_278246380.1">
    <property type="nucleotide sequence ID" value="NZ_FQXB01000001.1"/>
</dbReference>
<feature type="region of interest" description="Disordered" evidence="1">
    <location>
        <begin position="22"/>
        <end position="41"/>
    </location>
</feature>
<dbReference type="STRING" id="1508389.SAMN05444003_1219"/>
<proteinExistence type="predicted"/>